<evidence type="ECO:0000256" key="2">
    <source>
        <dbReference type="ARBA" id="ARBA00022801"/>
    </source>
</evidence>
<sequence>MTVRAVDFSLDPDKTGYELAQRWLEQRQPGGFFERLRVEPTEVSTGRMVLRCEIDEGHANLAGLVHGGVTASLIDMGGGGAAMTLIGADETILTSDLAVRYLAPGRLDRGPFIATGHVSHRSGRRMVAQVEVLDAAGTVLAEGSIGVAIRARSAQPGEDKAGDRR</sequence>
<dbReference type="Pfam" id="PF03061">
    <property type="entry name" value="4HBT"/>
    <property type="match status" value="1"/>
</dbReference>
<comment type="similarity">
    <text evidence="1">Belongs to the thioesterase PaaI family.</text>
</comment>
<feature type="domain" description="Thioesterase" evidence="3">
    <location>
        <begin position="63"/>
        <end position="139"/>
    </location>
</feature>
<gene>
    <name evidence="4" type="ORF">H1W37_17980</name>
</gene>
<dbReference type="InterPro" id="IPR039298">
    <property type="entry name" value="ACOT13"/>
</dbReference>
<dbReference type="InterPro" id="IPR003736">
    <property type="entry name" value="PAAI_dom"/>
</dbReference>
<proteinExistence type="inferred from homology"/>
<evidence type="ECO:0000313" key="4">
    <source>
        <dbReference type="EMBL" id="MBA4613551.1"/>
    </source>
</evidence>
<dbReference type="Proteomes" id="UP000559404">
    <property type="component" value="Unassembled WGS sequence"/>
</dbReference>
<protein>
    <submittedName>
        <fullName evidence="4">PaaI family thioesterase</fullName>
    </submittedName>
</protein>
<evidence type="ECO:0000313" key="5">
    <source>
        <dbReference type="Proteomes" id="UP000559404"/>
    </source>
</evidence>
<evidence type="ECO:0000256" key="1">
    <source>
        <dbReference type="ARBA" id="ARBA00008324"/>
    </source>
</evidence>
<keyword evidence="5" id="KW-1185">Reference proteome</keyword>
<dbReference type="InterPro" id="IPR029069">
    <property type="entry name" value="HotDog_dom_sf"/>
</dbReference>
<comment type="caution">
    <text evidence="4">The sequence shown here is derived from an EMBL/GenBank/DDBJ whole genome shotgun (WGS) entry which is preliminary data.</text>
</comment>
<dbReference type="CDD" id="cd03443">
    <property type="entry name" value="PaaI_thioesterase"/>
    <property type="match status" value="1"/>
</dbReference>
<dbReference type="GO" id="GO:0047617">
    <property type="term" value="F:fatty acyl-CoA hydrolase activity"/>
    <property type="evidence" value="ECO:0007669"/>
    <property type="project" value="InterPro"/>
</dbReference>
<dbReference type="PANTHER" id="PTHR21660:SF1">
    <property type="entry name" value="ACYL-COENZYME A THIOESTERASE 13"/>
    <property type="match status" value="1"/>
</dbReference>
<dbReference type="AlphaFoldDB" id="A0A838XWX6"/>
<name>A0A838XWX6_9HYPH</name>
<dbReference type="RefSeq" id="WP_181761746.1">
    <property type="nucleotide sequence ID" value="NZ_BMCR01000004.1"/>
</dbReference>
<reference evidence="4 5" key="1">
    <citation type="submission" date="2020-07" db="EMBL/GenBank/DDBJ databases">
        <authorList>
            <person name="Li M."/>
        </authorList>
    </citation>
    <scope>NUCLEOTIDE SEQUENCE [LARGE SCALE GENOMIC DNA]</scope>
    <source>
        <strain evidence="4 5">DSM 23284</strain>
    </source>
</reference>
<keyword evidence="2" id="KW-0378">Hydrolase</keyword>
<dbReference type="InterPro" id="IPR006683">
    <property type="entry name" value="Thioestr_dom"/>
</dbReference>
<dbReference type="Gene3D" id="3.10.129.10">
    <property type="entry name" value="Hotdog Thioesterase"/>
    <property type="match status" value="1"/>
</dbReference>
<dbReference type="NCBIfam" id="TIGR00369">
    <property type="entry name" value="unchar_dom_1"/>
    <property type="match status" value="1"/>
</dbReference>
<evidence type="ECO:0000259" key="3">
    <source>
        <dbReference type="Pfam" id="PF03061"/>
    </source>
</evidence>
<accession>A0A838XWX6</accession>
<dbReference type="PANTHER" id="PTHR21660">
    <property type="entry name" value="THIOESTERASE SUPERFAMILY MEMBER-RELATED"/>
    <property type="match status" value="1"/>
</dbReference>
<organism evidence="4 5">
    <name type="scientific">Stappia taiwanensis</name>
    <dbReference type="NCBI Taxonomy" id="992267"/>
    <lineage>
        <taxon>Bacteria</taxon>
        <taxon>Pseudomonadati</taxon>
        <taxon>Pseudomonadota</taxon>
        <taxon>Alphaproteobacteria</taxon>
        <taxon>Hyphomicrobiales</taxon>
        <taxon>Stappiaceae</taxon>
        <taxon>Stappia</taxon>
    </lineage>
</organism>
<reference evidence="4 5" key="2">
    <citation type="submission" date="2020-08" db="EMBL/GenBank/DDBJ databases">
        <title>Stappia taiwanensis sp. nov., isolated from a coastal thermal spring.</title>
        <authorList>
            <person name="Kampfer P."/>
        </authorList>
    </citation>
    <scope>NUCLEOTIDE SEQUENCE [LARGE SCALE GENOMIC DNA]</scope>
    <source>
        <strain evidence="4 5">DSM 23284</strain>
    </source>
</reference>
<dbReference type="EMBL" id="JACEON010000020">
    <property type="protein sequence ID" value="MBA4613551.1"/>
    <property type="molecule type" value="Genomic_DNA"/>
</dbReference>
<dbReference type="SUPFAM" id="SSF54637">
    <property type="entry name" value="Thioesterase/thiol ester dehydrase-isomerase"/>
    <property type="match status" value="1"/>
</dbReference>